<evidence type="ECO:0000313" key="3">
    <source>
        <dbReference type="Proteomes" id="UP000192940"/>
    </source>
</evidence>
<evidence type="ECO:0000259" key="1">
    <source>
        <dbReference type="PROSITE" id="PS50943"/>
    </source>
</evidence>
<dbReference type="PROSITE" id="PS50943">
    <property type="entry name" value="HTH_CROC1"/>
    <property type="match status" value="1"/>
</dbReference>
<gene>
    <name evidence="2" type="ORF">SAMN05661091_5388</name>
</gene>
<feature type="domain" description="HTH cro/C1-type" evidence="1">
    <location>
        <begin position="11"/>
        <end position="65"/>
    </location>
</feature>
<name>A0A1X7HR14_9BACL</name>
<evidence type="ECO:0000313" key="2">
    <source>
        <dbReference type="EMBL" id="SMF91241.1"/>
    </source>
</evidence>
<dbReference type="RefSeq" id="WP_208916008.1">
    <property type="nucleotide sequence ID" value="NZ_LT840184.1"/>
</dbReference>
<dbReference type="SMART" id="SM00530">
    <property type="entry name" value="HTH_XRE"/>
    <property type="match status" value="1"/>
</dbReference>
<reference evidence="2 3" key="1">
    <citation type="submission" date="2017-04" db="EMBL/GenBank/DDBJ databases">
        <authorList>
            <person name="Afonso C.L."/>
            <person name="Miller P.J."/>
            <person name="Scott M.A."/>
            <person name="Spackman E."/>
            <person name="Goraichik I."/>
            <person name="Dimitrov K.M."/>
            <person name="Suarez D.L."/>
            <person name="Swayne D.E."/>
        </authorList>
    </citation>
    <scope>NUCLEOTIDE SEQUENCE [LARGE SCALE GENOMIC DNA]</scope>
    <source>
        <strain evidence="2 3">N3/975</strain>
    </source>
</reference>
<keyword evidence="3" id="KW-1185">Reference proteome</keyword>
<keyword evidence="2" id="KW-0238">DNA-binding</keyword>
<dbReference type="AlphaFoldDB" id="A0A1X7HR14"/>
<dbReference type="EMBL" id="LT840184">
    <property type="protein sequence ID" value="SMF91241.1"/>
    <property type="molecule type" value="Genomic_DNA"/>
</dbReference>
<dbReference type="CDD" id="cd00093">
    <property type="entry name" value="HTH_XRE"/>
    <property type="match status" value="1"/>
</dbReference>
<dbReference type="Proteomes" id="UP000192940">
    <property type="component" value="Chromosome I"/>
</dbReference>
<sequence>MGLTIKVTFGEILEERGMSLNELSERANVRRAALSELVNGKRENINFEHIVKIAEALDISDINQIISLVKVEEKNDNA</sequence>
<proteinExistence type="predicted"/>
<dbReference type="Gene3D" id="1.10.260.40">
    <property type="entry name" value="lambda repressor-like DNA-binding domains"/>
    <property type="match status" value="1"/>
</dbReference>
<dbReference type="InterPro" id="IPR010982">
    <property type="entry name" value="Lambda_DNA-bd_dom_sf"/>
</dbReference>
<dbReference type="InterPro" id="IPR001387">
    <property type="entry name" value="Cro/C1-type_HTH"/>
</dbReference>
<dbReference type="STRING" id="1313296.SAMN05661091_5388"/>
<organism evidence="2 3">
    <name type="scientific">Paenibacillus uliginis N3/975</name>
    <dbReference type="NCBI Taxonomy" id="1313296"/>
    <lineage>
        <taxon>Bacteria</taxon>
        <taxon>Bacillati</taxon>
        <taxon>Bacillota</taxon>
        <taxon>Bacilli</taxon>
        <taxon>Bacillales</taxon>
        <taxon>Paenibacillaceae</taxon>
        <taxon>Paenibacillus</taxon>
    </lineage>
</organism>
<protein>
    <submittedName>
        <fullName evidence="2">DNA-binding transcriptional regulator, XRE family</fullName>
    </submittedName>
</protein>
<dbReference type="GO" id="GO:0003677">
    <property type="term" value="F:DNA binding"/>
    <property type="evidence" value="ECO:0007669"/>
    <property type="project" value="UniProtKB-KW"/>
</dbReference>
<dbReference type="SUPFAM" id="SSF47413">
    <property type="entry name" value="lambda repressor-like DNA-binding domains"/>
    <property type="match status" value="1"/>
</dbReference>
<dbReference type="Pfam" id="PF13443">
    <property type="entry name" value="HTH_26"/>
    <property type="match status" value="1"/>
</dbReference>
<accession>A0A1X7HR14</accession>